<feature type="transmembrane region" description="Helical" evidence="2">
    <location>
        <begin position="483"/>
        <end position="506"/>
    </location>
</feature>
<dbReference type="InterPro" id="IPR050962">
    <property type="entry name" value="Phosphate-bind_PstS"/>
</dbReference>
<keyword evidence="5" id="KW-1185">Reference proteome</keyword>
<dbReference type="EMBL" id="JALLPB020000198">
    <property type="protein sequence ID" value="KAL3815469.1"/>
    <property type="molecule type" value="Genomic_DNA"/>
</dbReference>
<comment type="caution">
    <text evidence="4">The sequence shown here is derived from an EMBL/GenBank/DDBJ whole genome shotgun (WGS) entry which is preliminary data.</text>
</comment>
<keyword evidence="2" id="KW-0472">Membrane</keyword>
<dbReference type="Proteomes" id="UP001530377">
    <property type="component" value="Unassembled WGS sequence"/>
</dbReference>
<evidence type="ECO:0000313" key="5">
    <source>
        <dbReference type="Proteomes" id="UP001530377"/>
    </source>
</evidence>
<dbReference type="Gene3D" id="3.40.190.10">
    <property type="entry name" value="Periplasmic binding protein-like II"/>
    <property type="match status" value="2"/>
</dbReference>
<keyword evidence="2" id="KW-1133">Transmembrane helix</keyword>
<evidence type="ECO:0000259" key="3">
    <source>
        <dbReference type="Pfam" id="PF12849"/>
    </source>
</evidence>
<comment type="similarity">
    <text evidence="1">Belongs to the PstS family.</text>
</comment>
<evidence type="ECO:0000256" key="2">
    <source>
        <dbReference type="SAM" id="Phobius"/>
    </source>
</evidence>
<dbReference type="Pfam" id="PF12849">
    <property type="entry name" value="PBP_like_2"/>
    <property type="match status" value="1"/>
</dbReference>
<dbReference type="InterPro" id="IPR024370">
    <property type="entry name" value="PBP_domain"/>
</dbReference>
<reference evidence="4 5" key="1">
    <citation type="submission" date="2024-10" db="EMBL/GenBank/DDBJ databases">
        <title>Updated reference genomes for cyclostephanoid diatoms.</title>
        <authorList>
            <person name="Roberts W.R."/>
            <person name="Alverson A.J."/>
        </authorList>
    </citation>
    <scope>NUCLEOTIDE SEQUENCE [LARGE SCALE GENOMIC DNA]</scope>
    <source>
        <strain evidence="4 5">AJA228-03</strain>
    </source>
</reference>
<name>A0ABD3RRB1_9STRA</name>
<dbReference type="AlphaFoldDB" id="A0ABD3RRB1"/>
<sequence length="507" mass="54752">MKLRAPRSILIGSGVLGGIAVLPIVARAQNSTASTSSNADYEPLGIDGSGTTNPSKCFWHIMSKFNEQIKLPTQFSYRAVGSGTGIKEFLGKGIEIDGVESDTYLPYNDFGSGDIPISAEDRSDASSRGIEFVQLPFALSAVSFFHSVPGVPSGEMGLSEIFNANITTWDDPEILDVNPGLVVERDYPIYVARRILGSSSTYSVTNYLRAQCPDGWSEDMTGSEIEWHPSTNGCDGSDLMTNCINENEGAIGYLDAAHGHEELLTEISLRNGDGRFLTSVSAGVEGVQAAVDLALWLNLSSYSSPYPSCLVSFFSSILRFFFPLANDNPREKRTYNQKQPGSNTWPITLVSYVYIRKDLSFIKNPARRTLLKAFATALFDPDYIGLCDRYGIVPAPLALKQLSIVGLEMLELDASASDDWSFEKDTMPGVGQGDYVISSRRQNFGLYEADRLADDLAPLIEEVRQLKLELASLKASAYSASGIAVGGSAAASLVIGLVVLAGMAVVN</sequence>
<keyword evidence="2" id="KW-0812">Transmembrane</keyword>
<organism evidence="4 5">
    <name type="scientific">Cyclostephanos tholiformis</name>
    <dbReference type="NCBI Taxonomy" id="382380"/>
    <lineage>
        <taxon>Eukaryota</taxon>
        <taxon>Sar</taxon>
        <taxon>Stramenopiles</taxon>
        <taxon>Ochrophyta</taxon>
        <taxon>Bacillariophyta</taxon>
        <taxon>Coscinodiscophyceae</taxon>
        <taxon>Thalassiosirophycidae</taxon>
        <taxon>Stephanodiscales</taxon>
        <taxon>Stephanodiscaceae</taxon>
        <taxon>Cyclostephanos</taxon>
    </lineage>
</organism>
<dbReference type="PANTHER" id="PTHR42996:SF1">
    <property type="entry name" value="PHOSPHATE-BINDING PROTEIN PSTS"/>
    <property type="match status" value="1"/>
</dbReference>
<dbReference type="SUPFAM" id="SSF53850">
    <property type="entry name" value="Periplasmic binding protein-like II"/>
    <property type="match status" value="1"/>
</dbReference>
<accession>A0ABD3RRB1</accession>
<protein>
    <recommendedName>
        <fullName evidence="3">PBP domain-containing protein</fullName>
    </recommendedName>
</protein>
<evidence type="ECO:0000256" key="1">
    <source>
        <dbReference type="ARBA" id="ARBA00008725"/>
    </source>
</evidence>
<feature type="domain" description="PBP" evidence="3">
    <location>
        <begin position="38"/>
        <end position="274"/>
    </location>
</feature>
<dbReference type="PANTHER" id="PTHR42996">
    <property type="entry name" value="PHOSPHATE-BINDING PROTEIN PSTS"/>
    <property type="match status" value="1"/>
</dbReference>
<gene>
    <name evidence="4" type="ORF">ACHAXA_008519</name>
</gene>
<evidence type="ECO:0000313" key="4">
    <source>
        <dbReference type="EMBL" id="KAL3815469.1"/>
    </source>
</evidence>
<proteinExistence type="inferred from homology"/>